<evidence type="ECO:0000256" key="1">
    <source>
        <dbReference type="ARBA" id="ARBA00005771"/>
    </source>
</evidence>
<evidence type="ECO:0000313" key="5">
    <source>
        <dbReference type="Proteomes" id="UP000050786"/>
    </source>
</evidence>
<reference evidence="5" key="1">
    <citation type="submission" date="2015-09" db="EMBL/GenBank/DDBJ databases">
        <authorList>
            <person name="Rodrigo-Torres L."/>
            <person name="Arahal D.R."/>
        </authorList>
    </citation>
    <scope>NUCLEOTIDE SEQUENCE [LARGE SCALE GENOMIC DNA]</scope>
    <source>
        <strain evidence="5">CECT 4293</strain>
    </source>
</reference>
<feature type="domain" description="Sulfotransferase" evidence="3">
    <location>
        <begin position="30"/>
        <end position="286"/>
    </location>
</feature>
<dbReference type="PANTHER" id="PTHR11783">
    <property type="entry name" value="SULFOTRANSFERASE SULT"/>
    <property type="match status" value="1"/>
</dbReference>
<keyword evidence="5" id="KW-1185">Reference proteome</keyword>
<dbReference type="SUPFAM" id="SSF52540">
    <property type="entry name" value="P-loop containing nucleoside triphosphate hydrolases"/>
    <property type="match status" value="1"/>
</dbReference>
<evidence type="ECO:0000256" key="2">
    <source>
        <dbReference type="ARBA" id="ARBA00022679"/>
    </source>
</evidence>
<dbReference type="EMBL" id="CYPS01000019">
    <property type="protein sequence ID" value="CUH42252.1"/>
    <property type="molecule type" value="Genomic_DNA"/>
</dbReference>
<dbReference type="EC" id="2.8.2.-" evidence="4"/>
<dbReference type="GO" id="GO:0008146">
    <property type="term" value="F:sulfotransferase activity"/>
    <property type="evidence" value="ECO:0007669"/>
    <property type="project" value="InterPro"/>
</dbReference>
<dbReference type="Gene3D" id="3.40.50.300">
    <property type="entry name" value="P-loop containing nucleotide triphosphate hydrolases"/>
    <property type="match status" value="1"/>
</dbReference>
<dbReference type="Pfam" id="PF00685">
    <property type="entry name" value="Sulfotransfer_1"/>
    <property type="match status" value="1"/>
</dbReference>
<dbReference type="InterPro" id="IPR000863">
    <property type="entry name" value="Sulfotransferase_dom"/>
</dbReference>
<proteinExistence type="inferred from homology"/>
<keyword evidence="2 4" id="KW-0808">Transferase</keyword>
<dbReference type="RefSeq" id="WP_058272357.1">
    <property type="nucleotide sequence ID" value="NZ_CYPS01000019.1"/>
</dbReference>
<accession>A0A0N7LNF2</accession>
<sequence>MSNIMEEDSPTAGPPWIQPEIQQMIEWRDGDVVISVPIKSGTTWTMNIVHQLLTGGTAEFRDIYEQVPWIEFLGYPGQSHQDVVDRVAAMPTDTRRAFKTHSPPPGVPFQTAGSGKDAKYVVVFRNPEEGVVSFKTFLDKHTDEWFNLWGMPREAMCRPDFPSFYSEVVDGHGIQGAFFGFLAAWWPLRHEPNVMFIHFADMKRDHEGSVRKIAEFLGVEPSNDQWAKILEYTSFPWMKKNESKFEAITAGKVPILDSGAMIRKGQVGNARADGMTDEVSRHLREVGSQICPDVAAVNWLYEGGKLP</sequence>
<dbReference type="InterPro" id="IPR027417">
    <property type="entry name" value="P-loop_NTPase"/>
</dbReference>
<name>A0A0N7LNF2_9RHOB</name>
<organism evidence="4 5">
    <name type="scientific">Ruegeria atlantica</name>
    <dbReference type="NCBI Taxonomy" id="81569"/>
    <lineage>
        <taxon>Bacteria</taxon>
        <taxon>Pseudomonadati</taxon>
        <taxon>Pseudomonadota</taxon>
        <taxon>Alphaproteobacteria</taxon>
        <taxon>Rhodobacterales</taxon>
        <taxon>Roseobacteraceae</taxon>
        <taxon>Ruegeria</taxon>
    </lineage>
</organism>
<evidence type="ECO:0000259" key="3">
    <source>
        <dbReference type="Pfam" id="PF00685"/>
    </source>
</evidence>
<dbReference type="AlphaFoldDB" id="A0A0N7LNF2"/>
<gene>
    <name evidence="4" type="ORF">RUM4293_01140</name>
</gene>
<protein>
    <submittedName>
        <fullName evidence="4">Glycolipid sulfotransferase</fullName>
        <ecNumber evidence="4">2.8.2.-</ecNumber>
    </submittedName>
</protein>
<dbReference type="Proteomes" id="UP000050786">
    <property type="component" value="Unassembled WGS sequence"/>
</dbReference>
<evidence type="ECO:0000313" key="4">
    <source>
        <dbReference type="EMBL" id="CUH42252.1"/>
    </source>
</evidence>
<comment type="similarity">
    <text evidence="1">Belongs to the sulfotransferase 1 family.</text>
</comment>